<gene>
    <name evidence="8" type="primary">pafA</name>
    <name evidence="8" type="ORF">SAMEA4475696_01703</name>
</gene>
<evidence type="ECO:0000256" key="1">
    <source>
        <dbReference type="ARBA" id="ARBA00022598"/>
    </source>
</evidence>
<evidence type="ECO:0000256" key="4">
    <source>
        <dbReference type="ARBA" id="ARBA00022786"/>
    </source>
</evidence>
<name>A0A239VMN8_9MICO</name>
<dbReference type="GO" id="GO:0010498">
    <property type="term" value="P:proteasomal protein catabolic process"/>
    <property type="evidence" value="ECO:0007669"/>
    <property type="project" value="UniProtKB-UniRule"/>
</dbReference>
<keyword evidence="9" id="KW-1185">Reference proteome</keyword>
<evidence type="ECO:0000256" key="7">
    <source>
        <dbReference type="NCBIfam" id="TIGR03686"/>
    </source>
</evidence>
<dbReference type="AlphaFoldDB" id="A0A239VMN8"/>
<dbReference type="GO" id="GO:0016879">
    <property type="term" value="F:ligase activity, forming carbon-nitrogen bonds"/>
    <property type="evidence" value="ECO:0007669"/>
    <property type="project" value="UniProtKB-UniRule"/>
</dbReference>
<dbReference type="NCBIfam" id="TIGR03686">
    <property type="entry name" value="pupylate_PafA"/>
    <property type="match status" value="1"/>
</dbReference>
<evidence type="ECO:0000256" key="2">
    <source>
        <dbReference type="ARBA" id="ARBA00022723"/>
    </source>
</evidence>
<proteinExistence type="predicted"/>
<dbReference type="STRING" id="1121387.GCA_000429885_00073"/>
<evidence type="ECO:0000256" key="5">
    <source>
        <dbReference type="ARBA" id="ARBA00022840"/>
    </source>
</evidence>
<keyword evidence="4" id="KW-0833">Ubl conjugation pathway</keyword>
<dbReference type="Proteomes" id="UP000242637">
    <property type="component" value="Chromosome 1"/>
</dbReference>
<evidence type="ECO:0000313" key="8">
    <source>
        <dbReference type="EMBL" id="SNV22993.1"/>
    </source>
</evidence>
<evidence type="ECO:0000256" key="3">
    <source>
        <dbReference type="ARBA" id="ARBA00022741"/>
    </source>
</evidence>
<dbReference type="KEGG" id="dco:SAMEA4475696_1703"/>
<protein>
    <recommendedName>
        <fullName evidence="7">Pup--protein ligase</fullName>
        <ecNumber evidence="7">6.3.1.19</ecNumber>
    </recommendedName>
</protein>
<dbReference type="PANTHER" id="PTHR42307">
    <property type="entry name" value="PUP DEAMIDASE/DEPUPYLASE"/>
    <property type="match status" value="1"/>
</dbReference>
<evidence type="ECO:0000313" key="9">
    <source>
        <dbReference type="Proteomes" id="UP000242637"/>
    </source>
</evidence>
<reference evidence="8 9" key="1">
    <citation type="submission" date="2017-06" db="EMBL/GenBank/DDBJ databases">
        <authorList>
            <consortium name="Pathogen Informatics"/>
        </authorList>
    </citation>
    <scope>NUCLEOTIDE SEQUENCE [LARGE SCALE GENOMIC DNA]</scope>
    <source>
        <strain evidence="8 9">NCTC13039</strain>
    </source>
</reference>
<dbReference type="InterPro" id="IPR004347">
    <property type="entry name" value="Pup_ligase/deamidase"/>
</dbReference>
<dbReference type="GO" id="GO:0070490">
    <property type="term" value="P:protein pupylation"/>
    <property type="evidence" value="ECO:0007669"/>
    <property type="project" value="UniProtKB-UniRule"/>
</dbReference>
<organism evidence="8 9">
    <name type="scientific">Dermatophilus congolensis</name>
    <dbReference type="NCBI Taxonomy" id="1863"/>
    <lineage>
        <taxon>Bacteria</taxon>
        <taxon>Bacillati</taxon>
        <taxon>Actinomycetota</taxon>
        <taxon>Actinomycetes</taxon>
        <taxon>Micrococcales</taxon>
        <taxon>Dermatophilaceae</taxon>
        <taxon>Dermatophilus</taxon>
    </lineage>
</organism>
<dbReference type="EC" id="6.3.1.19" evidence="7"/>
<keyword evidence="5" id="KW-0067">ATP-binding</keyword>
<dbReference type="InterPro" id="IPR022279">
    <property type="entry name" value="Pup_ligase"/>
</dbReference>
<keyword evidence="2" id="KW-0479">Metal-binding</keyword>
<keyword evidence="6" id="KW-0460">Magnesium</keyword>
<sequence>MTSRVMGVETEYGVSFTYEGRRRLSGDEAARAMFRDIIGRHRTSNVFTDSGARLYLDVGNHPEYATAECTDVFDLVAHDRAGELIMDELAGGAVRRLAQDGIEGTFRVLKNNLDSVGNSYGCHENYLVRRSGRVEALSELLAPFLVTRQIFCGAGRVVRPQRGADEPVRFDISQRAEVVWEGVSHATTRSRPMINARDEPHADANMYRRLHVIVGDSTMTQTSTLLKVGTTELVLRVLESGAPAPVVGLASNARAIRAISRDPWSVVSLADGKRMRAVEVQRAFYAAVVDYLDRVGVSGPADERVLQLWDGVLTAVESRDWAVLSRQVDWAVKRRVLDRFMERHGTDLQDARVAALDLLFHDVRPGQGLFAALERAGEVDVLISDARAREAMTVPPRTRAVLRGAVVVAARQAGLPCSVDWARVQVGGGVDREVELLDPFATHDERVEQLLVSMRGDGGVVSLR</sequence>
<dbReference type="RefSeq" id="WP_028326259.1">
    <property type="nucleotide sequence ID" value="NZ_LT906453.1"/>
</dbReference>
<accession>A0A239VMN8</accession>
<dbReference type="GO" id="GO:0005524">
    <property type="term" value="F:ATP binding"/>
    <property type="evidence" value="ECO:0007669"/>
    <property type="project" value="UniProtKB-KW"/>
</dbReference>
<evidence type="ECO:0000256" key="6">
    <source>
        <dbReference type="ARBA" id="ARBA00022842"/>
    </source>
</evidence>
<dbReference type="EMBL" id="LT906453">
    <property type="protein sequence ID" value="SNV22993.1"/>
    <property type="molecule type" value="Genomic_DNA"/>
</dbReference>
<dbReference type="OrthoDB" id="9760627at2"/>
<dbReference type="GO" id="GO:0046872">
    <property type="term" value="F:metal ion binding"/>
    <property type="evidence" value="ECO:0007669"/>
    <property type="project" value="UniProtKB-KW"/>
</dbReference>
<dbReference type="Pfam" id="PF03136">
    <property type="entry name" value="Pup_ligase"/>
    <property type="match status" value="1"/>
</dbReference>
<keyword evidence="3" id="KW-0547">Nucleotide-binding</keyword>
<dbReference type="GO" id="GO:0019941">
    <property type="term" value="P:modification-dependent protein catabolic process"/>
    <property type="evidence" value="ECO:0007669"/>
    <property type="project" value="UniProtKB-UniRule"/>
</dbReference>
<dbReference type="PANTHER" id="PTHR42307:SF3">
    <property type="entry name" value="PUP--PROTEIN LIGASE"/>
    <property type="match status" value="1"/>
</dbReference>
<keyword evidence="1 8" id="KW-0436">Ligase</keyword>
<dbReference type="GeneID" id="63459902"/>